<dbReference type="GO" id="GO:0043531">
    <property type="term" value="F:ADP binding"/>
    <property type="evidence" value="ECO:0007669"/>
    <property type="project" value="InterPro"/>
</dbReference>
<dbReference type="Pfam" id="PF00931">
    <property type="entry name" value="NB-ARC"/>
    <property type="match status" value="1"/>
</dbReference>
<evidence type="ECO:0000259" key="5">
    <source>
        <dbReference type="Pfam" id="PF23559"/>
    </source>
</evidence>
<dbReference type="Gene3D" id="1.10.10.10">
    <property type="entry name" value="Winged helix-like DNA-binding domain superfamily/Winged helix DNA-binding domain"/>
    <property type="match status" value="1"/>
</dbReference>
<dbReference type="InterPro" id="IPR058922">
    <property type="entry name" value="WHD_DRP"/>
</dbReference>
<evidence type="ECO:0000256" key="3">
    <source>
        <dbReference type="ARBA" id="ARBA00022821"/>
    </source>
</evidence>
<dbReference type="InterPro" id="IPR001611">
    <property type="entry name" value="Leu-rich_rpt"/>
</dbReference>
<dbReference type="EMBL" id="CM026427">
    <property type="protein sequence ID" value="KAG0569188.1"/>
    <property type="molecule type" value="Genomic_DNA"/>
</dbReference>
<dbReference type="PANTHER" id="PTHR36766">
    <property type="entry name" value="PLANT BROAD-SPECTRUM MILDEW RESISTANCE PROTEIN RPW8"/>
    <property type="match status" value="1"/>
</dbReference>
<dbReference type="EMBL" id="CM026427">
    <property type="protein sequence ID" value="KAG0569189.1"/>
    <property type="molecule type" value="Genomic_DNA"/>
</dbReference>
<feature type="domain" description="Disease resistance R13L4/SHOC-2-like LRR" evidence="6">
    <location>
        <begin position="898"/>
        <end position="971"/>
    </location>
</feature>
<dbReference type="Gene3D" id="3.80.10.10">
    <property type="entry name" value="Ribonuclease Inhibitor"/>
    <property type="match status" value="4"/>
</dbReference>
<keyword evidence="3" id="KW-0611">Plant defense</keyword>
<dbReference type="GO" id="GO:0006952">
    <property type="term" value="P:defense response"/>
    <property type="evidence" value="ECO:0007669"/>
    <property type="project" value="UniProtKB-KW"/>
</dbReference>
<dbReference type="PANTHER" id="PTHR36766:SF30">
    <property type="entry name" value="TIR-NBS TYPE DISEASE RESISTANCE PROTEIN-RELATED"/>
    <property type="match status" value="1"/>
</dbReference>
<proteinExistence type="predicted"/>
<organism evidence="7 8">
    <name type="scientific">Ceratodon purpureus</name>
    <name type="common">Fire moss</name>
    <name type="synonym">Dicranum purpureum</name>
    <dbReference type="NCBI Taxonomy" id="3225"/>
    <lineage>
        <taxon>Eukaryota</taxon>
        <taxon>Viridiplantae</taxon>
        <taxon>Streptophyta</taxon>
        <taxon>Embryophyta</taxon>
        <taxon>Bryophyta</taxon>
        <taxon>Bryophytina</taxon>
        <taxon>Bryopsida</taxon>
        <taxon>Dicranidae</taxon>
        <taxon>Pseudoditrichales</taxon>
        <taxon>Ditrichaceae</taxon>
        <taxon>Ceratodon</taxon>
    </lineage>
</organism>
<dbReference type="InterPro" id="IPR036388">
    <property type="entry name" value="WH-like_DNA-bd_sf"/>
</dbReference>
<keyword evidence="2" id="KW-0677">Repeat</keyword>
<name>A0A8T0HFC8_CERPU</name>
<keyword evidence="8" id="KW-1185">Reference proteome</keyword>
<dbReference type="InterPro" id="IPR042197">
    <property type="entry name" value="Apaf_helical"/>
</dbReference>
<evidence type="ECO:0000313" key="8">
    <source>
        <dbReference type="Proteomes" id="UP000822688"/>
    </source>
</evidence>
<accession>A0A8T0HFC8</accession>
<sequence>MADPLFTPAVVGAVVSLFFTEVIDAAKSAYRYRKKCKIVLESVNKLQPHIDAARRNSAHLEEAQANWLNEIEGLLVKARSRAIKGRDETKSEKRKRVMKVWRWGKLPSELMDIVQQIEKAQQNVVFVAALETITYMNSLKNKKSFDFVPQPLPPHIVGVGETFNRLKASVLASEVKDKPSYLGLHGRGGAGKTMLAKMLHNDEQIIEKYGAHSVLWLTTGLDARVSDLYKTMGQFLKDGVFEETYAHQSLKDQRRFLWNAYSKKKVFLILDDVWQEPNEQNHEMMYWLNIATAPGSATLITTRSTSLLSRVHAESEVVLGLSEEDSWKLFCAHSFSEGTLPSTVSEELAREVCKECKGLPLALKVIGSAMVGKVNEEEWSSAIYDLKRSEPILDSTVDVELFDRLKLSYDMLKGDVLKTCFLYLAAFPEDYEIPTTTLFRMWNAEGLFGSLDAKDASNRARAHLEILEKRSLIHWNRKREYVQVHDILRDLALYIIDKAGPSECASKCFFHPGKTFKSFPSGKSLQAIKRMSFMNCTIFEWLEKLQAPNLEVCLLSGIILDTNVSKFSGFQDMTSLKYLDLSHCHFKSEINLFRFKELDSLTNVDLSFSNLLKELLESIDEFNSLIDLNLSGCTSLRELPENIGKFKHLILLDLERCISLDKLPENISYLKSLESLNLRHCESLKELPGNIGNLKHLTWLDLLGCRSLKKFPESICHLDRLEDLDLANCDSLKELPENIGNLKHLIRLDLQGCKSLGKLPECISNLESLQSLSLWGCDSLKELPKNIGNLKGLTRLDLRGCESLDKLPESISNLESLEDLELWRCQSLEEFPKNIGNLKHLRQLKLEDCKSLDQVPESISNLDNLEGLDLSQCESLKELPENIGNLKHLTQLYLLGCISLDKLPESISNLKNLEALDLSQCVSLTELPENIGNLKHLVQLKLQGCKVLQQLPESISNLESLEGLNLWRCASLKELPENIGNLKHLRQLKLEGCHSLDKLPKSISNLEDLEGLDLSQCESLKELPENIGNLKHLTHLDLLGCISLDKLPQSICNMESLVNLDLCKCKSIEEIPKNIGNLKHLTQLKLQGCKVLQQLPESISNLDSLERLNLQECEPLKELPGNIGNLKHLSMLYLEGCKSLEKLPESIFNLQSLEVLNLNHCESLKELPSNIGNLKHLRRLDLQGCKSLDKLPESISNLESLESLDLRGCESLKELPENIGNLKHLIQFYLQSGEHGERSYASNKQ</sequence>
<dbReference type="InterPro" id="IPR002182">
    <property type="entry name" value="NB-ARC"/>
</dbReference>
<dbReference type="Pfam" id="PF23598">
    <property type="entry name" value="LRR_14"/>
    <property type="match status" value="4"/>
</dbReference>
<dbReference type="InterPro" id="IPR055414">
    <property type="entry name" value="LRR_R13L4/SHOC2-like"/>
</dbReference>
<dbReference type="Proteomes" id="UP000822688">
    <property type="component" value="Chromosome 6"/>
</dbReference>
<dbReference type="FunFam" id="1.10.8.430:FF:000003">
    <property type="entry name" value="Probable disease resistance protein At5g66910"/>
    <property type="match status" value="1"/>
</dbReference>
<feature type="domain" description="Disease resistance R13L4/SHOC-2-like LRR" evidence="6">
    <location>
        <begin position="1150"/>
        <end position="1232"/>
    </location>
</feature>
<feature type="domain" description="Disease resistance R13L4/SHOC-2-like LRR" evidence="6">
    <location>
        <begin position="724"/>
        <end position="846"/>
    </location>
</feature>
<evidence type="ECO:0000256" key="2">
    <source>
        <dbReference type="ARBA" id="ARBA00022737"/>
    </source>
</evidence>
<feature type="domain" description="Disease resistance R13L4/SHOC-2-like LRR" evidence="6">
    <location>
        <begin position="977"/>
        <end position="1066"/>
    </location>
</feature>
<dbReference type="PRINTS" id="PR00364">
    <property type="entry name" value="DISEASERSIST"/>
</dbReference>
<dbReference type="Pfam" id="PF00560">
    <property type="entry name" value="LRR_1"/>
    <property type="match status" value="1"/>
</dbReference>
<comment type="caution">
    <text evidence="7">The sequence shown here is derived from an EMBL/GenBank/DDBJ whole genome shotgun (WGS) entry which is preliminary data.</text>
</comment>
<keyword evidence="1" id="KW-0433">Leucine-rich repeat</keyword>
<reference evidence="7 8" key="1">
    <citation type="submission" date="2020-06" db="EMBL/GenBank/DDBJ databases">
        <title>WGS assembly of Ceratodon purpureus strain R40.</title>
        <authorList>
            <person name="Carey S.B."/>
            <person name="Jenkins J."/>
            <person name="Shu S."/>
            <person name="Lovell J.T."/>
            <person name="Sreedasyam A."/>
            <person name="Maumus F."/>
            <person name="Tiley G.P."/>
            <person name="Fernandez-Pozo N."/>
            <person name="Barry K."/>
            <person name="Chen C."/>
            <person name="Wang M."/>
            <person name="Lipzen A."/>
            <person name="Daum C."/>
            <person name="Saski C.A."/>
            <person name="Payton A.C."/>
            <person name="Mcbreen J.C."/>
            <person name="Conrad R.E."/>
            <person name="Kollar L.M."/>
            <person name="Olsson S."/>
            <person name="Huttunen S."/>
            <person name="Landis J.B."/>
            <person name="Wickett N.J."/>
            <person name="Johnson M.G."/>
            <person name="Rensing S.A."/>
            <person name="Grimwood J."/>
            <person name="Schmutz J."/>
            <person name="Mcdaniel S.F."/>
        </authorList>
    </citation>
    <scope>NUCLEOTIDE SEQUENCE [LARGE SCALE GENOMIC DNA]</scope>
    <source>
        <strain evidence="7 8">R40</strain>
    </source>
</reference>
<dbReference type="AlphaFoldDB" id="A0A8T0HFC8"/>
<feature type="domain" description="Disease resistance protein winged helix" evidence="5">
    <location>
        <begin position="427"/>
        <end position="492"/>
    </location>
</feature>
<dbReference type="InterPro" id="IPR003591">
    <property type="entry name" value="Leu-rich_rpt_typical-subtyp"/>
</dbReference>
<dbReference type="InterPro" id="IPR027417">
    <property type="entry name" value="P-loop_NTPase"/>
</dbReference>
<evidence type="ECO:0000259" key="4">
    <source>
        <dbReference type="Pfam" id="PF00931"/>
    </source>
</evidence>
<gene>
    <name evidence="7" type="ORF">KC19_6G072100</name>
</gene>
<evidence type="ECO:0000256" key="1">
    <source>
        <dbReference type="ARBA" id="ARBA00022614"/>
    </source>
</evidence>
<evidence type="ECO:0000259" key="6">
    <source>
        <dbReference type="Pfam" id="PF23598"/>
    </source>
</evidence>
<dbReference type="Gene3D" id="1.10.8.430">
    <property type="entry name" value="Helical domain of apoptotic protease-activating factors"/>
    <property type="match status" value="1"/>
</dbReference>
<evidence type="ECO:0000313" key="7">
    <source>
        <dbReference type="EMBL" id="KAG0569188.1"/>
    </source>
</evidence>
<dbReference type="SMART" id="SM00369">
    <property type="entry name" value="LRR_TYP"/>
    <property type="match status" value="11"/>
</dbReference>
<dbReference type="SUPFAM" id="SSF52058">
    <property type="entry name" value="L domain-like"/>
    <property type="match status" value="3"/>
</dbReference>
<dbReference type="FunFam" id="1.10.10.10:FF:000322">
    <property type="entry name" value="Probable disease resistance protein At1g63360"/>
    <property type="match status" value="1"/>
</dbReference>
<dbReference type="Gene3D" id="3.40.50.300">
    <property type="entry name" value="P-loop containing nucleotide triphosphate hydrolases"/>
    <property type="match status" value="1"/>
</dbReference>
<dbReference type="Pfam" id="PF23559">
    <property type="entry name" value="WHD_DRP"/>
    <property type="match status" value="1"/>
</dbReference>
<dbReference type="InterPro" id="IPR032675">
    <property type="entry name" value="LRR_dom_sf"/>
</dbReference>
<feature type="domain" description="NB-ARC" evidence="4">
    <location>
        <begin position="176"/>
        <end position="336"/>
    </location>
</feature>
<protein>
    <submittedName>
        <fullName evidence="7">Uncharacterized protein</fullName>
    </submittedName>
</protein>
<dbReference type="SUPFAM" id="SSF52540">
    <property type="entry name" value="P-loop containing nucleoside triphosphate hydrolases"/>
    <property type="match status" value="1"/>
</dbReference>